<protein>
    <recommendedName>
        <fullName evidence="7">Tetraspanin</fullName>
    </recommendedName>
</protein>
<keyword evidence="9" id="KW-1185">Reference proteome</keyword>
<dbReference type="GeneTree" id="ENSGT00940000159669"/>
<reference evidence="8" key="2">
    <citation type="submission" date="2025-08" db="UniProtKB">
        <authorList>
            <consortium name="Ensembl"/>
        </authorList>
    </citation>
    <scope>IDENTIFICATION</scope>
</reference>
<evidence type="ECO:0000256" key="6">
    <source>
        <dbReference type="PIRSR" id="PIRSR002419-1"/>
    </source>
</evidence>
<dbReference type="PANTHER" id="PTHR19282">
    <property type="entry name" value="TETRASPANIN"/>
    <property type="match status" value="1"/>
</dbReference>
<dbReference type="InterPro" id="IPR018499">
    <property type="entry name" value="Tetraspanin/Peripherin"/>
</dbReference>
<dbReference type="Gene3D" id="1.10.1450.10">
    <property type="entry name" value="Tetraspanin"/>
    <property type="match status" value="1"/>
</dbReference>
<accession>A0A8C4SNV2</accession>
<dbReference type="PANTHER" id="PTHR19282:SF39">
    <property type="entry name" value="LEUKOCYTE SURFACE ANTIGEN CD53"/>
    <property type="match status" value="1"/>
</dbReference>
<keyword evidence="6" id="KW-1015">Disulfide bond</keyword>
<reference evidence="8" key="3">
    <citation type="submission" date="2025-09" db="UniProtKB">
        <authorList>
            <consortium name="Ensembl"/>
        </authorList>
    </citation>
    <scope>IDENTIFICATION</scope>
</reference>
<feature type="transmembrane region" description="Helical" evidence="7">
    <location>
        <begin position="82"/>
        <end position="105"/>
    </location>
</feature>
<dbReference type="InterPro" id="IPR008952">
    <property type="entry name" value="Tetraspanin_EC2_sf"/>
</dbReference>
<dbReference type="InterPro" id="IPR000301">
    <property type="entry name" value="Tetraspanin_animals"/>
</dbReference>
<dbReference type="InterPro" id="IPR018503">
    <property type="entry name" value="Tetraspanin_CS"/>
</dbReference>
<dbReference type="PRINTS" id="PR00259">
    <property type="entry name" value="TMFOUR"/>
</dbReference>
<keyword evidence="4 7" id="KW-1133">Transmembrane helix</keyword>
<feature type="transmembrane region" description="Helical" evidence="7">
    <location>
        <begin position="12"/>
        <end position="36"/>
    </location>
</feature>
<keyword evidence="3 7" id="KW-0812">Transmembrane</keyword>
<feature type="disulfide bond" evidence="6">
    <location>
        <begin position="143"/>
        <end position="160"/>
    </location>
</feature>
<dbReference type="GO" id="GO:0005886">
    <property type="term" value="C:plasma membrane"/>
    <property type="evidence" value="ECO:0007669"/>
    <property type="project" value="TreeGrafter"/>
</dbReference>
<organism evidence="8 9">
    <name type="scientific">Erpetoichthys calabaricus</name>
    <name type="common">Rope fish</name>
    <name type="synonym">Calamoichthys calabaricus</name>
    <dbReference type="NCBI Taxonomy" id="27687"/>
    <lineage>
        <taxon>Eukaryota</taxon>
        <taxon>Metazoa</taxon>
        <taxon>Chordata</taxon>
        <taxon>Craniata</taxon>
        <taxon>Vertebrata</taxon>
        <taxon>Euteleostomi</taxon>
        <taxon>Actinopterygii</taxon>
        <taxon>Polypteriformes</taxon>
        <taxon>Polypteridae</taxon>
        <taxon>Erpetoichthys</taxon>
    </lineage>
</organism>
<evidence type="ECO:0000256" key="2">
    <source>
        <dbReference type="ARBA" id="ARBA00006840"/>
    </source>
</evidence>
<evidence type="ECO:0000256" key="1">
    <source>
        <dbReference type="ARBA" id="ARBA00004141"/>
    </source>
</evidence>
<dbReference type="RefSeq" id="XP_028652393.1">
    <property type="nucleotide sequence ID" value="XM_028796560.2"/>
</dbReference>
<dbReference type="OrthoDB" id="432835at2759"/>
<comment type="subcellular location">
    <subcellularLocation>
        <location evidence="1 7">Membrane</location>
        <topology evidence="1 7">Multi-pass membrane protein</topology>
    </subcellularLocation>
</comment>
<dbReference type="Pfam" id="PF00335">
    <property type="entry name" value="Tetraspanin"/>
    <property type="match status" value="1"/>
</dbReference>
<feature type="transmembrane region" description="Helical" evidence="7">
    <location>
        <begin position="190"/>
        <end position="216"/>
    </location>
</feature>
<evidence type="ECO:0000256" key="3">
    <source>
        <dbReference type="ARBA" id="ARBA00022692"/>
    </source>
</evidence>
<feature type="transmembrane region" description="Helical" evidence="7">
    <location>
        <begin position="56"/>
        <end position="75"/>
    </location>
</feature>
<dbReference type="PIRSF" id="PIRSF002419">
    <property type="entry name" value="Tetraspanin"/>
    <property type="match status" value="1"/>
</dbReference>
<comment type="similarity">
    <text evidence="2 7">Belongs to the tetraspanin (TM4SF) family.</text>
</comment>
<dbReference type="PROSITE" id="PS00421">
    <property type="entry name" value="TM4_1"/>
    <property type="match status" value="1"/>
</dbReference>
<feature type="disulfide bond" evidence="6">
    <location>
        <begin position="142"/>
        <end position="178"/>
    </location>
</feature>
<dbReference type="SUPFAM" id="SSF48652">
    <property type="entry name" value="Tetraspanin"/>
    <property type="match status" value="1"/>
</dbReference>
<evidence type="ECO:0000256" key="4">
    <source>
        <dbReference type="ARBA" id="ARBA00022989"/>
    </source>
</evidence>
<dbReference type="Ensembl" id="ENSECRT00000020285.1">
    <property type="protein sequence ID" value="ENSECRP00000019863.1"/>
    <property type="gene ID" value="ENSECRG00000013323.1"/>
</dbReference>
<keyword evidence="5 7" id="KW-0472">Membrane</keyword>
<evidence type="ECO:0000313" key="8">
    <source>
        <dbReference type="Ensembl" id="ENSECRP00000019863.1"/>
    </source>
</evidence>
<dbReference type="Proteomes" id="UP000694620">
    <property type="component" value="Chromosome 3"/>
</dbReference>
<evidence type="ECO:0000256" key="5">
    <source>
        <dbReference type="ARBA" id="ARBA00023136"/>
    </source>
</evidence>
<reference evidence="8" key="1">
    <citation type="submission" date="2021-06" db="EMBL/GenBank/DDBJ databases">
        <authorList>
            <consortium name="Wellcome Sanger Institute Data Sharing"/>
        </authorList>
    </citation>
    <scope>NUCLEOTIDE SEQUENCE [LARGE SCALE GENOMIC DNA]</scope>
</reference>
<evidence type="ECO:0000256" key="7">
    <source>
        <dbReference type="RuleBase" id="RU361218"/>
    </source>
</evidence>
<gene>
    <name evidence="8" type="primary">zgc:64051</name>
</gene>
<dbReference type="GeneID" id="114647883"/>
<dbReference type="AlphaFoldDB" id="A0A8C4SNV2"/>
<evidence type="ECO:0000313" key="9">
    <source>
        <dbReference type="Proteomes" id="UP000694620"/>
    </source>
</evidence>
<name>A0A8C4SNV2_ERPCA</name>
<proteinExistence type="inferred from homology"/>
<sequence length="226" mass="25374">MTQKCVQFLKYTLFAFNLIFWVCGGLILGLGIYLMMQDYIVGLFPSVPFLSISNTLIIVGTIIMVVSFLGCLGSLKENKCLLCSFFILLLLLLITEVSVAVVLLVKESEIEEHITNELKMSLSQYQNSTSKTWDEVQKRMECCGITSSSDWNSNVPDSCCKTENCLVSNTDNLWKEGCLEKMKKWFEKNYLNVGIGIICISIVQVLGMSFAITLYCHISKSGMSFP</sequence>